<sequence length="52" mass="5618">MKRNTKIALVMMALSAMAMGSTSAFAHGGHGMWQQNAAPLTSEQQTAWQKIP</sequence>
<feature type="signal peptide" evidence="1">
    <location>
        <begin position="1"/>
        <end position="26"/>
    </location>
</feature>
<evidence type="ECO:0000313" key="3">
    <source>
        <dbReference type="Proteomes" id="UP000250561"/>
    </source>
</evidence>
<evidence type="ECO:0000256" key="1">
    <source>
        <dbReference type="SAM" id="SignalP"/>
    </source>
</evidence>
<evidence type="ECO:0000313" key="2">
    <source>
        <dbReference type="EMBL" id="SPW56906.1"/>
    </source>
</evidence>
<organism evidence="2 3">
    <name type="scientific">Escherichia coli</name>
    <dbReference type="NCBI Taxonomy" id="562"/>
    <lineage>
        <taxon>Bacteria</taxon>
        <taxon>Pseudomonadati</taxon>
        <taxon>Pseudomonadota</taxon>
        <taxon>Gammaproteobacteria</taxon>
        <taxon>Enterobacterales</taxon>
        <taxon>Enterobacteriaceae</taxon>
        <taxon>Escherichia</taxon>
    </lineage>
</organism>
<gene>
    <name evidence="2" type="primary">zraP_2</name>
    <name evidence="2" type="ORF">NCTC11126_05490</name>
</gene>
<feature type="chain" id="PRO_5016131642" evidence="1">
    <location>
        <begin position="27"/>
        <end position="52"/>
    </location>
</feature>
<keyword evidence="1" id="KW-0732">Signal</keyword>
<reference evidence="2 3" key="1">
    <citation type="submission" date="2018-06" db="EMBL/GenBank/DDBJ databases">
        <authorList>
            <consortium name="Pathogen Informatics"/>
            <person name="Doyle S."/>
        </authorList>
    </citation>
    <scope>NUCLEOTIDE SEQUENCE [LARGE SCALE GENOMIC DNA]</scope>
    <source>
        <strain evidence="2 3">NCTC11126</strain>
    </source>
</reference>
<dbReference type="AlphaFoldDB" id="A0A2X1MD44"/>
<dbReference type="Proteomes" id="UP000250561">
    <property type="component" value="Unassembled WGS sequence"/>
</dbReference>
<dbReference type="EMBL" id="UARS01000011">
    <property type="protein sequence ID" value="SPW56906.1"/>
    <property type="molecule type" value="Genomic_DNA"/>
</dbReference>
<accession>A0A2X1MD44</accession>
<protein>
    <submittedName>
        <fullName evidence="2">Zinc resistance protein</fullName>
    </submittedName>
</protein>
<proteinExistence type="predicted"/>
<name>A0A2X1MD44_ECOLX</name>